<dbReference type="OrthoDB" id="6152127at2759"/>
<proteinExistence type="predicted"/>
<organism evidence="2">
    <name type="scientific">Amphimedon queenslandica</name>
    <name type="common">Sponge</name>
    <dbReference type="NCBI Taxonomy" id="400682"/>
    <lineage>
        <taxon>Eukaryota</taxon>
        <taxon>Metazoa</taxon>
        <taxon>Porifera</taxon>
        <taxon>Demospongiae</taxon>
        <taxon>Heteroscleromorpha</taxon>
        <taxon>Haplosclerida</taxon>
        <taxon>Niphatidae</taxon>
        <taxon>Amphimedon</taxon>
    </lineage>
</organism>
<dbReference type="InParanoid" id="A0A1X7UU70"/>
<evidence type="ECO:0000313" key="2">
    <source>
        <dbReference type="EnsemblMetazoa" id="Aqu2.1.30932_001"/>
    </source>
</evidence>
<dbReference type="EnsemblMetazoa" id="Aqu2.1.30932_001">
    <property type="protein sequence ID" value="Aqu2.1.30932_001"/>
    <property type="gene ID" value="Aqu2.1.30932"/>
</dbReference>
<evidence type="ECO:0000256" key="1">
    <source>
        <dbReference type="SAM" id="MobiDB-lite"/>
    </source>
</evidence>
<reference evidence="2" key="1">
    <citation type="submission" date="2017-05" db="UniProtKB">
        <authorList>
            <consortium name="EnsemblMetazoa"/>
        </authorList>
    </citation>
    <scope>IDENTIFICATION</scope>
</reference>
<accession>A0A1X7UU70</accession>
<sequence>MCTISNAHKAHVILKNKEGIHLNTDGTTKHQRKLGGVIANNVVVSVNELPDGKAVSIISDISREFEKIRKVGVPEYTCGVISLPDFLQLQVDATKDEELKSYYQACQSITLHRQVGSSTVFDQGYSVFYSEKRIYSSDVNLNHHLQSKIVYQKLFDNSNSAESLLNTLLVKGASKMKEKLSTYAADQLPGGCYYEPKEEVRSILCEIKPSNDACESVLGLNDYLTTAIPNLHQLARFNMIQMKKNKHLNGFQLSQGMREASIIDLAVKQKRLVSQEYRDSEKTRAQQRQHKMQMENAESSIGKEIA</sequence>
<name>A0A1X7UU70_AMPQE</name>
<feature type="region of interest" description="Disordered" evidence="1">
    <location>
        <begin position="276"/>
        <end position="306"/>
    </location>
</feature>
<dbReference type="AlphaFoldDB" id="A0A1X7UU70"/>
<protein>
    <submittedName>
        <fullName evidence="2">Uncharacterized protein</fullName>
    </submittedName>
</protein>